<evidence type="ECO:0000313" key="3">
    <source>
        <dbReference type="Proteomes" id="UP000323386"/>
    </source>
</evidence>
<comment type="similarity">
    <text evidence="1">Belongs to the MDM20/NAA25 family.</text>
</comment>
<dbReference type="GO" id="GO:0016740">
    <property type="term" value="F:transferase activity"/>
    <property type="evidence" value="ECO:0007669"/>
    <property type="project" value="UniProtKB-KW"/>
</dbReference>
<evidence type="ECO:0000256" key="1">
    <source>
        <dbReference type="ARBA" id="ARBA00006298"/>
    </source>
</evidence>
<name>A0A5C3F1G6_9BASI</name>
<dbReference type="OrthoDB" id="1874341at2759"/>
<dbReference type="PANTHER" id="PTHR22767:SF3">
    <property type="entry name" value="N-ALPHA-ACETYLTRANSFERASE 25, NATB AUXILIARY SUBUNIT"/>
    <property type="match status" value="1"/>
</dbReference>
<dbReference type="InterPro" id="IPR019183">
    <property type="entry name" value="NAA25_NatB_aux_su"/>
</dbReference>
<dbReference type="EMBL" id="OOIP01000007">
    <property type="protein sequence ID" value="SPO37557.1"/>
    <property type="molecule type" value="Genomic_DNA"/>
</dbReference>
<accession>A0A5C3F1G6</accession>
<dbReference type="Pfam" id="PF09797">
    <property type="entry name" value="NatB_MDM20"/>
    <property type="match status" value="1"/>
</dbReference>
<evidence type="ECO:0000313" key="2">
    <source>
        <dbReference type="EMBL" id="SPO37557.1"/>
    </source>
</evidence>
<sequence length="827" mass="91491">MAAFNPLSMLAERTCAPIYSAIDTGNAPLAIKHADRILAAQPTLSLASALKTIALIRTGKKTEASKICDELLKRDLTKGGDDAALHPLTWSLSRLGRGSDEVVLLEKASKAQPSNEDLARQAVTAMIKHKQYQKAQQTSFKMHKSFDGRRNERKLRWQYFWWSIQSYILLSRQTGEPAAALALPLCERMIANQAKTQQPLDEDAEEELALQLSVLNKLGKKADAFALLSAADSPGGKLCQRSLSLEFLRRELAEELGEWNFVKDEAQAKLEGGSRNWAHVLAFIQASTRIGGDSVETSERASDLIARYFETFGSKPCCHEDVLPYLMLVSSDHRAQLSSKLESKRKALPVKEEKELRWNINISKLQRSIWPREQITLERELGLAADRLKEYLQGLEIGKDLPDTEMQPADDLALLACQSLVSACHLAPRSRIGILHRAVTLLEFACGKSKKGYQLRMLLIRCYLMLGCYDRASIHYNLIGIKVIQNDTLSHLISDRVSTFGVSAAPATPNSKTSETGFKLLVNKAIVAAEEIYDENSRSTPEMVVKCLEHGTFSRVEEFVDFGEMVERSIQRQVLRLESARSKRLSLASTKVPAADRQRLTEEIASLTAAVKLDLDRGCHDQRDFSILPNFQPLETSSIIEQTSLGPIAKTGWLKCMHHLHSPTTFNAATDNAPTEADRAELSEVEGEMYDLVTAHRQDKVDELAVDHFFSGTFRPSLPASDPFQTYSLVVVLPSSSTGPASKAEAARSHLVAISNIVDDHIKATTTATTVDGHAQGRGREDVFDSAFASSLDDGDKVRSLIQATRDNTSKSLVKILAAYRDALGHV</sequence>
<dbReference type="PANTHER" id="PTHR22767">
    <property type="entry name" value="N-TERMINAL ACETYLTRANSFERASE-RELATED"/>
    <property type="match status" value="1"/>
</dbReference>
<dbReference type="SUPFAM" id="SSF48452">
    <property type="entry name" value="TPR-like"/>
    <property type="match status" value="1"/>
</dbReference>
<dbReference type="Proteomes" id="UP000323386">
    <property type="component" value="Unassembled WGS sequence"/>
</dbReference>
<dbReference type="AlphaFoldDB" id="A0A5C3F1G6"/>
<keyword evidence="2" id="KW-0808">Transferase</keyword>
<dbReference type="GO" id="GO:0031416">
    <property type="term" value="C:NatB complex"/>
    <property type="evidence" value="ECO:0007669"/>
    <property type="project" value="TreeGrafter"/>
</dbReference>
<organism evidence="2 3">
    <name type="scientific">Pseudozyma flocculosa</name>
    <dbReference type="NCBI Taxonomy" id="84751"/>
    <lineage>
        <taxon>Eukaryota</taxon>
        <taxon>Fungi</taxon>
        <taxon>Dikarya</taxon>
        <taxon>Basidiomycota</taxon>
        <taxon>Ustilaginomycotina</taxon>
        <taxon>Ustilaginomycetes</taxon>
        <taxon>Ustilaginales</taxon>
        <taxon>Ustilaginaceae</taxon>
        <taxon>Pseudozyma</taxon>
    </lineage>
</organism>
<keyword evidence="3" id="KW-1185">Reference proteome</keyword>
<dbReference type="Gene3D" id="1.25.40.1040">
    <property type="match status" value="1"/>
</dbReference>
<protein>
    <submittedName>
        <fullName evidence="2">Related to MDM20 ### non-catalytic subunit of the NatB N-terminal acetyltransferase</fullName>
    </submittedName>
</protein>
<proteinExistence type="inferred from homology"/>
<gene>
    <name evidence="2" type="ORF">PSFLO_03032</name>
</gene>
<reference evidence="2 3" key="1">
    <citation type="submission" date="2018-03" db="EMBL/GenBank/DDBJ databases">
        <authorList>
            <person name="Guldener U."/>
        </authorList>
    </citation>
    <scope>NUCLEOTIDE SEQUENCE [LARGE SCALE GENOMIC DNA]</scope>
    <source>
        <strain evidence="2 3">DAOM196992</strain>
    </source>
</reference>
<dbReference type="InterPro" id="IPR011990">
    <property type="entry name" value="TPR-like_helical_dom_sf"/>
</dbReference>